<dbReference type="AlphaFoldDB" id="A0A1G6D518"/>
<gene>
    <name evidence="1" type="ORF">SAMN02927930_01537</name>
</gene>
<reference evidence="2" key="1">
    <citation type="submission" date="2016-10" db="EMBL/GenBank/DDBJ databases">
        <authorList>
            <person name="Varghese N."/>
            <person name="Submissions S."/>
        </authorList>
    </citation>
    <scope>NUCLEOTIDE SEQUENCE [LARGE SCALE GENOMIC DNA]</scope>
    <source>
        <strain evidence="2">CGMCC 1.10824</strain>
    </source>
</reference>
<dbReference type="Proteomes" id="UP000199626">
    <property type="component" value="Unassembled WGS sequence"/>
</dbReference>
<protein>
    <submittedName>
        <fullName evidence="1">Uncharacterized protein</fullName>
    </submittedName>
</protein>
<dbReference type="OrthoDB" id="9773403at2"/>
<dbReference type="Gene3D" id="3.30.1490.300">
    <property type="match status" value="1"/>
</dbReference>
<evidence type="ECO:0000313" key="1">
    <source>
        <dbReference type="EMBL" id="SDB40181.1"/>
    </source>
</evidence>
<dbReference type="RefSeq" id="WP_092593352.1">
    <property type="nucleotide sequence ID" value="NZ_FMXN01000008.1"/>
</dbReference>
<dbReference type="EMBL" id="FMXN01000008">
    <property type="protein sequence ID" value="SDB40181.1"/>
    <property type="molecule type" value="Genomic_DNA"/>
</dbReference>
<keyword evidence="2" id="KW-1185">Reference proteome</keyword>
<dbReference type="Pfam" id="PF11104">
    <property type="entry name" value="PilM_2"/>
    <property type="match status" value="1"/>
</dbReference>
<accession>A0A1G6D518</accession>
<dbReference type="Gene3D" id="3.30.420.40">
    <property type="match status" value="1"/>
</dbReference>
<proteinExistence type="predicted"/>
<sequence>MERLLTRRRPMGVGITISPTQFCWVACIHAAAGLRIVGAAACELPSSLWQGDILHASQFSTTVRRLQRPRGRYHATLALASTTVQHKRFACLTPADDDGIMAQLERDAPILLGAPLGDFYLDFQPIQPPLGSSQPHWAELTAAPAAVVEPRLQGLTQAGYRLHAIELDQHAMIRACAFLAPRIQPQWQHSMPQLLILDATPATLRWWRIQGKTLLDSGQHQHHAATSEFPAGLLQSIAQADDGGVLVIQRGASKEALQSVFGAKEYYAVNPLQLLPIAPALQPFVPQGADFVEAFGLAIRELADATH</sequence>
<organism evidence="1 2">
    <name type="scientific">Pseudidiomarina indica</name>
    <dbReference type="NCBI Taxonomy" id="1159017"/>
    <lineage>
        <taxon>Bacteria</taxon>
        <taxon>Pseudomonadati</taxon>
        <taxon>Pseudomonadota</taxon>
        <taxon>Gammaproteobacteria</taxon>
        <taxon>Alteromonadales</taxon>
        <taxon>Idiomarinaceae</taxon>
        <taxon>Pseudidiomarina</taxon>
    </lineage>
</organism>
<dbReference type="InterPro" id="IPR005883">
    <property type="entry name" value="PilM"/>
</dbReference>
<name>A0A1G6D518_9GAMM</name>
<evidence type="ECO:0000313" key="2">
    <source>
        <dbReference type="Proteomes" id="UP000199626"/>
    </source>
</evidence>
<dbReference type="STRING" id="1159017.SAMN02927930_01537"/>